<sequence>MGTGPGFRLQFEDAKNGELMRKFVLSATAESSSSSPSPRKSSFFFSMDYRLYYMTLRMNIDCNGCYHKIRRALLQMQELENHLIDRKHGRVSVFGAFSPQDVAIKIRKRTNRRVEILEVREAAPPPAGDKGGGGHVA</sequence>
<dbReference type="OrthoDB" id="1889242at2759"/>
<comment type="caution">
    <text evidence="1">The sequence shown here is derived from an EMBL/GenBank/DDBJ whole genome shotgun (WGS) entry which is preliminary data.</text>
</comment>
<dbReference type="EMBL" id="SPHZ02000006">
    <property type="protein sequence ID" value="KAF0912959.1"/>
    <property type="molecule type" value="Genomic_DNA"/>
</dbReference>
<keyword evidence="2" id="KW-1185">Reference proteome</keyword>
<evidence type="ECO:0008006" key="3">
    <source>
        <dbReference type="Google" id="ProtNLM"/>
    </source>
</evidence>
<organism evidence="1 2">
    <name type="scientific">Oryza meyeriana var. granulata</name>
    <dbReference type="NCBI Taxonomy" id="110450"/>
    <lineage>
        <taxon>Eukaryota</taxon>
        <taxon>Viridiplantae</taxon>
        <taxon>Streptophyta</taxon>
        <taxon>Embryophyta</taxon>
        <taxon>Tracheophyta</taxon>
        <taxon>Spermatophyta</taxon>
        <taxon>Magnoliopsida</taxon>
        <taxon>Liliopsida</taxon>
        <taxon>Poales</taxon>
        <taxon>Poaceae</taxon>
        <taxon>BOP clade</taxon>
        <taxon>Oryzoideae</taxon>
        <taxon>Oryzeae</taxon>
        <taxon>Oryzinae</taxon>
        <taxon>Oryza</taxon>
        <taxon>Oryza meyeriana</taxon>
    </lineage>
</organism>
<dbReference type="SUPFAM" id="SSF55008">
    <property type="entry name" value="HMA, heavy metal-associated domain"/>
    <property type="match status" value="1"/>
</dbReference>
<dbReference type="GO" id="GO:0046872">
    <property type="term" value="F:metal ion binding"/>
    <property type="evidence" value="ECO:0007669"/>
    <property type="project" value="InterPro"/>
</dbReference>
<gene>
    <name evidence="1" type="ORF">E2562_019768</name>
</gene>
<dbReference type="Gene3D" id="3.30.70.100">
    <property type="match status" value="1"/>
</dbReference>
<dbReference type="InterPro" id="IPR036163">
    <property type="entry name" value="HMA_dom_sf"/>
</dbReference>
<name>A0A6G1DKJ1_9ORYZ</name>
<evidence type="ECO:0000313" key="1">
    <source>
        <dbReference type="EMBL" id="KAF0912959.1"/>
    </source>
</evidence>
<dbReference type="AlphaFoldDB" id="A0A6G1DKJ1"/>
<dbReference type="CDD" id="cd00371">
    <property type="entry name" value="HMA"/>
    <property type="match status" value="1"/>
</dbReference>
<protein>
    <recommendedName>
        <fullName evidence="3">HMA domain-containing protein</fullName>
    </recommendedName>
</protein>
<dbReference type="PANTHER" id="PTHR47294:SF5">
    <property type="entry name" value="OS09G0408550 PROTEIN"/>
    <property type="match status" value="1"/>
</dbReference>
<dbReference type="Proteomes" id="UP000479710">
    <property type="component" value="Unassembled WGS sequence"/>
</dbReference>
<accession>A0A6G1DKJ1</accession>
<reference evidence="1 2" key="1">
    <citation type="submission" date="2019-11" db="EMBL/GenBank/DDBJ databases">
        <title>Whole genome sequence of Oryza granulata.</title>
        <authorList>
            <person name="Li W."/>
        </authorList>
    </citation>
    <scope>NUCLEOTIDE SEQUENCE [LARGE SCALE GENOMIC DNA]</scope>
    <source>
        <strain evidence="2">cv. Menghai</strain>
        <tissue evidence="1">Leaf</tissue>
    </source>
</reference>
<proteinExistence type="predicted"/>
<dbReference type="PANTHER" id="PTHR47294">
    <property type="entry name" value="OS08G0431150 PROTEIN"/>
    <property type="match status" value="1"/>
</dbReference>
<dbReference type="InterPro" id="IPR006121">
    <property type="entry name" value="HMA_dom"/>
</dbReference>
<evidence type="ECO:0000313" key="2">
    <source>
        <dbReference type="Proteomes" id="UP000479710"/>
    </source>
</evidence>